<gene>
    <name evidence="1" type="ORF">TPAB3V08_LOCUS10959</name>
</gene>
<sequence>MCQLLIISIKMAATDNKLEYEHVKVDLVTFSTSRECHNLPMRSMNGNHIVPSLTRGK</sequence>
<dbReference type="Proteomes" id="UP001153148">
    <property type="component" value="Unassembled WGS sequence"/>
</dbReference>
<evidence type="ECO:0000313" key="1">
    <source>
        <dbReference type="EMBL" id="CAG2064012.1"/>
    </source>
</evidence>
<comment type="caution">
    <text evidence="1">The sequence shown here is derived from an EMBL/GenBank/DDBJ whole genome shotgun (WGS) entry which is preliminary data.</text>
</comment>
<evidence type="ECO:0000313" key="2">
    <source>
        <dbReference type="Proteomes" id="UP001153148"/>
    </source>
</evidence>
<accession>A0ABN7P862</accession>
<protein>
    <submittedName>
        <fullName evidence="1">Uncharacterized protein</fullName>
    </submittedName>
</protein>
<name>A0ABN7P862_TIMPD</name>
<proteinExistence type="predicted"/>
<keyword evidence="2" id="KW-1185">Reference proteome</keyword>
<dbReference type="EMBL" id="CAJPIN010030823">
    <property type="protein sequence ID" value="CAG2064012.1"/>
    <property type="molecule type" value="Genomic_DNA"/>
</dbReference>
<reference evidence="1" key="1">
    <citation type="submission" date="2021-03" db="EMBL/GenBank/DDBJ databases">
        <authorList>
            <person name="Tran Van P."/>
        </authorList>
    </citation>
    <scope>NUCLEOTIDE SEQUENCE</scope>
</reference>
<organism evidence="1 2">
    <name type="scientific">Timema podura</name>
    <name type="common">Walking stick</name>
    <dbReference type="NCBI Taxonomy" id="61482"/>
    <lineage>
        <taxon>Eukaryota</taxon>
        <taxon>Metazoa</taxon>
        <taxon>Ecdysozoa</taxon>
        <taxon>Arthropoda</taxon>
        <taxon>Hexapoda</taxon>
        <taxon>Insecta</taxon>
        <taxon>Pterygota</taxon>
        <taxon>Neoptera</taxon>
        <taxon>Polyneoptera</taxon>
        <taxon>Phasmatodea</taxon>
        <taxon>Timematodea</taxon>
        <taxon>Timematoidea</taxon>
        <taxon>Timematidae</taxon>
        <taxon>Timema</taxon>
    </lineage>
</organism>